<protein>
    <submittedName>
        <fullName evidence="8">4-hydroxybenzoate polyprenyltransferase, mitochondrial</fullName>
    </submittedName>
</protein>
<dbReference type="PANTHER" id="PTHR11048:SF28">
    <property type="entry name" value="4-HYDROXYBENZOATE POLYPRENYLTRANSFERASE, MITOCHONDRIAL"/>
    <property type="match status" value="1"/>
</dbReference>
<comment type="caution">
    <text evidence="8">The sequence shown here is derived from an EMBL/GenBank/DDBJ whole genome shotgun (WGS) entry which is preliminary data.</text>
</comment>
<evidence type="ECO:0000256" key="4">
    <source>
        <dbReference type="ARBA" id="ARBA00022679"/>
    </source>
</evidence>
<comment type="cofactor">
    <cofactor evidence="1">
        <name>Mg(2+)</name>
        <dbReference type="ChEBI" id="CHEBI:18420"/>
    </cofactor>
</comment>
<name>A0A6A1UMH2_9ROSI</name>
<dbReference type="OrthoDB" id="18170at2759"/>
<accession>A0A6A1UMH2</accession>
<dbReference type="InterPro" id="IPR044878">
    <property type="entry name" value="UbiA_sf"/>
</dbReference>
<comment type="similarity">
    <text evidence="3">Belongs to the UbiA prenyltransferase family.</text>
</comment>
<evidence type="ECO:0000313" key="9">
    <source>
        <dbReference type="Proteomes" id="UP000516437"/>
    </source>
</evidence>
<dbReference type="EMBL" id="RXIC02000095">
    <property type="protein sequence ID" value="KAB1201118.1"/>
    <property type="molecule type" value="Genomic_DNA"/>
</dbReference>
<keyword evidence="5" id="KW-0812">Transmembrane</keyword>
<keyword evidence="4 8" id="KW-0808">Transferase</keyword>
<comment type="subcellular location">
    <subcellularLocation>
        <location evidence="2">Membrane</location>
        <topology evidence="2">Multi-pass membrane protein</topology>
    </subcellularLocation>
</comment>
<dbReference type="GO" id="GO:0006744">
    <property type="term" value="P:ubiquinone biosynthetic process"/>
    <property type="evidence" value="ECO:0007669"/>
    <property type="project" value="TreeGrafter"/>
</dbReference>
<evidence type="ECO:0000256" key="2">
    <source>
        <dbReference type="ARBA" id="ARBA00004141"/>
    </source>
</evidence>
<evidence type="ECO:0000313" key="8">
    <source>
        <dbReference type="EMBL" id="KAB1201118.1"/>
    </source>
</evidence>
<keyword evidence="6" id="KW-1133">Transmembrane helix</keyword>
<dbReference type="GO" id="GO:0016765">
    <property type="term" value="F:transferase activity, transferring alkyl or aryl (other than methyl) groups"/>
    <property type="evidence" value="ECO:0007669"/>
    <property type="project" value="InterPro"/>
</dbReference>
<proteinExistence type="inferred from homology"/>
<dbReference type="PANTHER" id="PTHR11048">
    <property type="entry name" value="PRENYLTRANSFERASES"/>
    <property type="match status" value="1"/>
</dbReference>
<keyword evidence="9" id="KW-1185">Reference proteome</keyword>
<evidence type="ECO:0000256" key="3">
    <source>
        <dbReference type="ARBA" id="ARBA00005985"/>
    </source>
</evidence>
<sequence>MSSFRLARALRRLQKPSLSSSSSSLFLDRSILSSLPYSSHPTTRPNPDYYVPFRQYYRLTPSFELSRQDFKFSSAFIPVAYISTSVRESSKREEDGGGSSKAQASWIDLYLPKQARPYARLARLDKPIGTWLLAWPCMWSITLAASPGHLPNFKMLMLFGCGALLLRGAGCTVNDLLDRDIDTMRF</sequence>
<evidence type="ECO:0000256" key="1">
    <source>
        <dbReference type="ARBA" id="ARBA00001946"/>
    </source>
</evidence>
<dbReference type="InterPro" id="IPR000537">
    <property type="entry name" value="UbiA_prenyltransferase"/>
</dbReference>
<evidence type="ECO:0000256" key="6">
    <source>
        <dbReference type="ARBA" id="ARBA00022989"/>
    </source>
</evidence>
<dbReference type="Gene3D" id="1.10.357.140">
    <property type="entry name" value="UbiA prenyltransferase"/>
    <property type="match status" value="1"/>
</dbReference>
<dbReference type="InterPro" id="IPR039653">
    <property type="entry name" value="Prenyltransferase"/>
</dbReference>
<evidence type="ECO:0000256" key="7">
    <source>
        <dbReference type="ARBA" id="ARBA00023136"/>
    </source>
</evidence>
<evidence type="ECO:0000256" key="5">
    <source>
        <dbReference type="ARBA" id="ARBA00022692"/>
    </source>
</evidence>
<dbReference type="AlphaFoldDB" id="A0A6A1UMH2"/>
<dbReference type="Proteomes" id="UP000516437">
    <property type="component" value="Unassembled WGS sequence"/>
</dbReference>
<dbReference type="GO" id="GO:0005743">
    <property type="term" value="C:mitochondrial inner membrane"/>
    <property type="evidence" value="ECO:0007669"/>
    <property type="project" value="TreeGrafter"/>
</dbReference>
<keyword evidence="7" id="KW-0472">Membrane</keyword>
<dbReference type="Pfam" id="PF01040">
    <property type="entry name" value="UbiA"/>
    <property type="match status" value="1"/>
</dbReference>
<reference evidence="8 9" key="1">
    <citation type="journal article" date="2019" name="Plant Biotechnol. J.">
        <title>The red bayberry genome and genetic basis of sex determination.</title>
        <authorList>
            <person name="Jia H.M."/>
            <person name="Jia H.J."/>
            <person name="Cai Q.L."/>
            <person name="Wang Y."/>
            <person name="Zhao H.B."/>
            <person name="Yang W.F."/>
            <person name="Wang G.Y."/>
            <person name="Li Y.H."/>
            <person name="Zhan D.L."/>
            <person name="Shen Y.T."/>
            <person name="Niu Q.F."/>
            <person name="Chang L."/>
            <person name="Qiu J."/>
            <person name="Zhao L."/>
            <person name="Xie H.B."/>
            <person name="Fu W.Y."/>
            <person name="Jin J."/>
            <person name="Li X.W."/>
            <person name="Jiao Y."/>
            <person name="Zhou C.C."/>
            <person name="Tu T."/>
            <person name="Chai C.Y."/>
            <person name="Gao J.L."/>
            <person name="Fan L.J."/>
            <person name="van de Weg E."/>
            <person name="Wang J.Y."/>
            <person name="Gao Z.S."/>
        </authorList>
    </citation>
    <scope>NUCLEOTIDE SEQUENCE [LARGE SCALE GENOMIC DNA]</scope>
    <source>
        <tissue evidence="8">Leaves</tissue>
    </source>
</reference>
<organism evidence="8 9">
    <name type="scientific">Morella rubra</name>
    <name type="common">Chinese bayberry</name>
    <dbReference type="NCBI Taxonomy" id="262757"/>
    <lineage>
        <taxon>Eukaryota</taxon>
        <taxon>Viridiplantae</taxon>
        <taxon>Streptophyta</taxon>
        <taxon>Embryophyta</taxon>
        <taxon>Tracheophyta</taxon>
        <taxon>Spermatophyta</taxon>
        <taxon>Magnoliopsida</taxon>
        <taxon>eudicotyledons</taxon>
        <taxon>Gunneridae</taxon>
        <taxon>Pentapetalae</taxon>
        <taxon>rosids</taxon>
        <taxon>fabids</taxon>
        <taxon>Fagales</taxon>
        <taxon>Myricaceae</taxon>
        <taxon>Morella</taxon>
    </lineage>
</organism>
<gene>
    <name evidence="8" type="ORF">CJ030_MR0G005031</name>
</gene>